<gene>
    <name evidence="1" type="ORF">LCGC14_1866120</name>
</gene>
<organism evidence="1">
    <name type="scientific">marine sediment metagenome</name>
    <dbReference type="NCBI Taxonomy" id="412755"/>
    <lineage>
        <taxon>unclassified sequences</taxon>
        <taxon>metagenomes</taxon>
        <taxon>ecological metagenomes</taxon>
    </lineage>
</organism>
<name>A0A0F9G6B9_9ZZZZ</name>
<proteinExistence type="predicted"/>
<evidence type="ECO:0000313" key="1">
    <source>
        <dbReference type="EMBL" id="KKL94294.1"/>
    </source>
</evidence>
<dbReference type="EMBL" id="LAZR01018963">
    <property type="protein sequence ID" value="KKL94294.1"/>
    <property type="molecule type" value="Genomic_DNA"/>
</dbReference>
<dbReference type="AlphaFoldDB" id="A0A0F9G6B9"/>
<accession>A0A0F9G6B9</accession>
<reference evidence="1" key="1">
    <citation type="journal article" date="2015" name="Nature">
        <title>Complex archaea that bridge the gap between prokaryotes and eukaryotes.</title>
        <authorList>
            <person name="Spang A."/>
            <person name="Saw J.H."/>
            <person name="Jorgensen S.L."/>
            <person name="Zaremba-Niedzwiedzka K."/>
            <person name="Martijn J."/>
            <person name="Lind A.E."/>
            <person name="van Eijk R."/>
            <person name="Schleper C."/>
            <person name="Guy L."/>
            <person name="Ettema T.J."/>
        </authorList>
    </citation>
    <scope>NUCLEOTIDE SEQUENCE</scope>
</reference>
<sequence>MTVKYGILCEILFIDDKSGAPTSIIGRIDEVQFQQFNNSDCRGAES</sequence>
<protein>
    <submittedName>
        <fullName evidence="1">Uncharacterized protein</fullName>
    </submittedName>
</protein>
<comment type="caution">
    <text evidence="1">The sequence shown here is derived from an EMBL/GenBank/DDBJ whole genome shotgun (WGS) entry which is preliminary data.</text>
</comment>